<dbReference type="EMBL" id="LQPZ01000012">
    <property type="protein sequence ID" value="ORX07240.1"/>
    <property type="molecule type" value="Genomic_DNA"/>
</dbReference>
<comment type="caution">
    <text evidence="1">The sequence shown here is derived from an EMBL/GenBank/DDBJ whole genome shotgun (WGS) entry which is preliminary data.</text>
</comment>
<evidence type="ECO:0000313" key="1">
    <source>
        <dbReference type="EMBL" id="ORX07240.1"/>
    </source>
</evidence>
<dbReference type="OrthoDB" id="5191158at2"/>
<accession>A0A1X2ENF8</accession>
<dbReference type="RefSeq" id="WP_085108840.1">
    <property type="nucleotide sequence ID" value="NZ_JACKSN010000011.1"/>
</dbReference>
<protein>
    <submittedName>
        <fullName evidence="1">Uncharacterized protein</fullName>
    </submittedName>
</protein>
<reference evidence="1 2" key="1">
    <citation type="submission" date="2016-01" db="EMBL/GenBank/DDBJ databases">
        <title>The new phylogeny of the genus Mycobacterium.</title>
        <authorList>
            <person name="Tarcisio F."/>
            <person name="Conor M."/>
            <person name="Antonella G."/>
            <person name="Elisabetta G."/>
            <person name="Giulia F.S."/>
            <person name="Sara T."/>
            <person name="Anna F."/>
            <person name="Clotilde B."/>
            <person name="Roberto B."/>
            <person name="Veronica D.S."/>
            <person name="Fabio R."/>
            <person name="Monica P."/>
            <person name="Olivier J."/>
            <person name="Enrico T."/>
            <person name="Nicola S."/>
        </authorList>
    </citation>
    <scope>NUCLEOTIDE SEQUENCE [LARGE SCALE GENOMIC DNA]</scope>
    <source>
        <strain evidence="1 2">DSM 44153</strain>
    </source>
</reference>
<dbReference type="AlphaFoldDB" id="A0A1X2ENF8"/>
<gene>
    <name evidence="1" type="ORF">AWC30_00325</name>
</gene>
<dbReference type="STRING" id="1798.AWC30_00325"/>
<name>A0A1X2ENF8_9MYCO</name>
<organism evidence="1 2">
    <name type="scientific">Mycolicibacillus trivialis</name>
    <dbReference type="NCBI Taxonomy" id="1798"/>
    <lineage>
        <taxon>Bacteria</taxon>
        <taxon>Bacillati</taxon>
        <taxon>Actinomycetota</taxon>
        <taxon>Actinomycetes</taxon>
        <taxon>Mycobacteriales</taxon>
        <taxon>Mycobacteriaceae</taxon>
        <taxon>Mycolicibacillus</taxon>
    </lineage>
</organism>
<sequence>MHTRWLGNVERRGIPGSVIDAVGRAGVGAASFEILAGLTEVADPRGGSHFLIPARTPAVQVRAAVLMAAVFNAGSGYPGGDFAVTDFGAAEVRRIRERQAANAWSYRAAGAVAGNGALAATPHGILMGIGGSLPHRAASRRGGTTYGDVFLVNLRAGDDPTALLTAIIESGVGWYRGDDGTARPGRLHLDRLLHHEERHARQWAALGPVRMSVGYLTAEAAAVVTGRPNAFEVAAGLSDGGYRPVR</sequence>
<dbReference type="Proteomes" id="UP000193090">
    <property type="component" value="Unassembled WGS sequence"/>
</dbReference>
<proteinExistence type="predicted"/>
<evidence type="ECO:0000313" key="2">
    <source>
        <dbReference type="Proteomes" id="UP000193090"/>
    </source>
</evidence>
<keyword evidence="2" id="KW-1185">Reference proteome</keyword>